<dbReference type="FunFam" id="3.30.160.60:FF:000958">
    <property type="entry name" value="Odd skipped"/>
    <property type="match status" value="1"/>
</dbReference>
<keyword evidence="6" id="KW-0562">Pair-rule protein</keyword>
<dbReference type="FunFam" id="3.30.160.60:FF:000148">
    <property type="entry name" value="zinc finger protein Gfi-1"/>
    <property type="match status" value="1"/>
</dbReference>
<keyword evidence="4" id="KW-0677">Repeat</keyword>
<evidence type="ECO:0000256" key="4">
    <source>
        <dbReference type="ARBA" id="ARBA00022737"/>
    </source>
</evidence>
<evidence type="ECO:0000256" key="12">
    <source>
        <dbReference type="SAM" id="MobiDB-lite"/>
    </source>
</evidence>
<dbReference type="FunFam" id="3.30.160.60:FF:000254">
    <property type="entry name" value="Odd-skipped related transciption factor 1"/>
    <property type="match status" value="1"/>
</dbReference>
<keyword evidence="15" id="KW-1185">Reference proteome</keyword>
<feature type="region of interest" description="Disordered" evidence="12">
    <location>
        <begin position="385"/>
        <end position="480"/>
    </location>
</feature>
<feature type="compositionally biased region" description="Polar residues" evidence="12">
    <location>
        <begin position="40"/>
        <end position="57"/>
    </location>
</feature>
<evidence type="ECO:0000313" key="14">
    <source>
        <dbReference type="EMBL" id="CAG9111552.1"/>
    </source>
</evidence>
<evidence type="ECO:0000256" key="1">
    <source>
        <dbReference type="ARBA" id="ARBA00004123"/>
    </source>
</evidence>
<evidence type="ECO:0000256" key="9">
    <source>
        <dbReference type="ARBA" id="ARBA00023163"/>
    </source>
</evidence>
<dbReference type="SUPFAM" id="SSF57667">
    <property type="entry name" value="beta-beta-alpha zinc fingers"/>
    <property type="match status" value="3"/>
</dbReference>
<dbReference type="PROSITE" id="PS50157">
    <property type="entry name" value="ZINC_FINGER_C2H2_2"/>
    <property type="match status" value="5"/>
</dbReference>
<dbReference type="GO" id="GO:0000977">
    <property type="term" value="F:RNA polymerase II transcription regulatory region sequence-specific DNA binding"/>
    <property type="evidence" value="ECO:0007669"/>
    <property type="project" value="TreeGrafter"/>
</dbReference>
<keyword evidence="9" id="KW-0804">Transcription</keyword>
<feature type="compositionally biased region" description="Polar residues" evidence="12">
    <location>
        <begin position="703"/>
        <end position="716"/>
    </location>
</feature>
<evidence type="ECO:0000256" key="3">
    <source>
        <dbReference type="ARBA" id="ARBA00022723"/>
    </source>
</evidence>
<evidence type="ECO:0000256" key="7">
    <source>
        <dbReference type="ARBA" id="ARBA00022833"/>
    </source>
</evidence>
<keyword evidence="2" id="KW-0217">Developmental protein</keyword>
<dbReference type="GO" id="GO:0007366">
    <property type="term" value="P:periodic partitioning by pair rule gene"/>
    <property type="evidence" value="ECO:0007669"/>
    <property type="project" value="UniProtKB-KW"/>
</dbReference>
<comment type="subcellular location">
    <subcellularLocation>
        <location evidence="1">Nucleus</location>
    </subcellularLocation>
</comment>
<feature type="domain" description="C2H2-type" evidence="13">
    <location>
        <begin position="249"/>
        <end position="276"/>
    </location>
</feature>
<dbReference type="FunFam" id="3.30.160.60:FF:000311">
    <property type="entry name" value="protein odd-skipped-related 2 isoform X1"/>
    <property type="match status" value="1"/>
</dbReference>
<sequence length="729" mass="81189">MSENSGSVIPRASTPRPVTDAPANPPLRSRHDQFLASSAERANQARQSSTGRNTANFDSPPLPYHRQITTGSLLTSSHRETSAFVPVVPTRAIHTVMYPNDMHPALMPSEIIERDRMMERERTDTSAKGSPDRASGSFQKRNSFDLMAMMVEKRKEVALREAAAAMLMPHHRTSSIEGMMSDGSSQPPIYGPPGAFLGAPGPSPTAAGTFTFPGAGLFPPGAGPHQMHPHLDRRLLRAPGRASRPKKQFICKFCNRQFTKSYNLLIHERTHTDERPYSCDICGKAFRRQDHLRDHRYIHSKEKPFKCTECGKGFCQSRTLAVHKILHMEESPHKCPVCSRSFNQRSNLKTHLLTHTDHKPYECNSCGKVFRRNCDLRRHALTHAVGDVPPGDVLDVGEEDIGRPGSPIEPGFDEDDGELSSPDHSPVRRARSSSIESIGREQSEERPRQPSPSPVERTHCHHNEPRDRASPYTMRPQHPEKYQHMPSDLVYEKRRYTSEELIEKEMRYSDMPEQVRHPQLQIRRDLHQVVPPDPSKMGPMTSPPIDTGPAGMFLSPFRKRSHPPDVRENVRTCAAVYRSRSPEPTNLTMPRQAIGNPEMGVGVGLPPTMIGISTYHKFGIPMPPPHSHLGYPGPVPHTVLGPQQTQAQDLIVKHAPPKDTAPSTSTTVTSCTDLPQANDKKPDEARASTSITEGIKNIVGIQPNLNPKPSTSQSSGPKKGFSIEDIMRR</sequence>
<feature type="domain" description="C2H2-type" evidence="13">
    <location>
        <begin position="305"/>
        <end position="332"/>
    </location>
</feature>
<feature type="domain" description="C2H2-type" evidence="13">
    <location>
        <begin position="333"/>
        <end position="360"/>
    </location>
</feature>
<keyword evidence="3" id="KW-0479">Metal-binding</keyword>
<dbReference type="AlphaFoldDB" id="A0A8S4E7C8"/>
<evidence type="ECO:0000256" key="5">
    <source>
        <dbReference type="ARBA" id="ARBA00022771"/>
    </source>
</evidence>
<dbReference type="SMART" id="SM00355">
    <property type="entry name" value="ZnF_C2H2"/>
    <property type="match status" value="5"/>
</dbReference>
<dbReference type="PANTHER" id="PTHR14196">
    <property type="entry name" value="ODD-SKIPPED - RELATED"/>
    <property type="match status" value="1"/>
</dbReference>
<keyword evidence="7" id="KW-0862">Zinc</keyword>
<evidence type="ECO:0000256" key="6">
    <source>
        <dbReference type="ARBA" id="ARBA00022788"/>
    </source>
</evidence>
<dbReference type="InterPro" id="IPR013087">
    <property type="entry name" value="Znf_C2H2_type"/>
</dbReference>
<dbReference type="InterPro" id="IPR050717">
    <property type="entry name" value="C2H2-ZF_Transcription_Reg"/>
</dbReference>
<organism evidence="14 15">
    <name type="scientific">Plutella xylostella</name>
    <name type="common">Diamondback moth</name>
    <name type="synonym">Plutella maculipennis</name>
    <dbReference type="NCBI Taxonomy" id="51655"/>
    <lineage>
        <taxon>Eukaryota</taxon>
        <taxon>Metazoa</taxon>
        <taxon>Ecdysozoa</taxon>
        <taxon>Arthropoda</taxon>
        <taxon>Hexapoda</taxon>
        <taxon>Insecta</taxon>
        <taxon>Pterygota</taxon>
        <taxon>Neoptera</taxon>
        <taxon>Endopterygota</taxon>
        <taxon>Lepidoptera</taxon>
        <taxon>Glossata</taxon>
        <taxon>Ditrysia</taxon>
        <taxon>Yponomeutoidea</taxon>
        <taxon>Plutellidae</taxon>
        <taxon>Plutella</taxon>
    </lineage>
</organism>
<keyword evidence="5 11" id="KW-0863">Zinc-finger</keyword>
<protein>
    <submittedName>
        <fullName evidence="14">(diamondback moth) hypothetical protein</fullName>
    </submittedName>
</protein>
<gene>
    <name evidence="14" type="ORF">PLXY2_LOCUS4616</name>
</gene>
<evidence type="ECO:0000256" key="2">
    <source>
        <dbReference type="ARBA" id="ARBA00022473"/>
    </source>
</evidence>
<dbReference type="Pfam" id="PF00096">
    <property type="entry name" value="zf-C2H2"/>
    <property type="match status" value="5"/>
</dbReference>
<dbReference type="InterPro" id="IPR036236">
    <property type="entry name" value="Znf_C2H2_sf"/>
</dbReference>
<evidence type="ECO:0000256" key="10">
    <source>
        <dbReference type="ARBA" id="ARBA00023242"/>
    </source>
</evidence>
<accession>A0A8S4E7C8</accession>
<dbReference type="Gene3D" id="3.30.160.60">
    <property type="entry name" value="Classic Zinc Finger"/>
    <property type="match status" value="5"/>
</dbReference>
<name>A0A8S4E7C8_PLUXY</name>
<feature type="domain" description="C2H2-type" evidence="13">
    <location>
        <begin position="361"/>
        <end position="384"/>
    </location>
</feature>
<feature type="region of interest" description="Disordered" evidence="12">
    <location>
        <begin position="118"/>
        <end position="138"/>
    </location>
</feature>
<dbReference type="FunFam" id="3.30.160.60:FF:000318">
    <property type="entry name" value="Odd-skipped-related transciption factor 2"/>
    <property type="match status" value="1"/>
</dbReference>
<dbReference type="PANTHER" id="PTHR14196:SF0">
    <property type="entry name" value="PROTEIN BOWEL"/>
    <property type="match status" value="1"/>
</dbReference>
<feature type="compositionally biased region" description="Basic and acidic residues" evidence="12">
    <location>
        <begin position="438"/>
        <end position="448"/>
    </location>
</feature>
<keyword evidence="8" id="KW-0805">Transcription regulation</keyword>
<reference evidence="14" key="1">
    <citation type="submission" date="2020-11" db="EMBL/GenBank/DDBJ databases">
        <authorList>
            <person name="Whiteford S."/>
        </authorList>
    </citation>
    <scope>NUCLEOTIDE SEQUENCE</scope>
</reference>
<dbReference type="PROSITE" id="PS00028">
    <property type="entry name" value="ZINC_FINGER_C2H2_1"/>
    <property type="match status" value="5"/>
</dbReference>
<dbReference type="GO" id="GO:0008270">
    <property type="term" value="F:zinc ion binding"/>
    <property type="evidence" value="ECO:0007669"/>
    <property type="project" value="UniProtKB-KW"/>
</dbReference>
<feature type="compositionally biased region" description="Polar residues" evidence="12">
    <location>
        <begin position="661"/>
        <end position="675"/>
    </location>
</feature>
<evidence type="ECO:0000256" key="8">
    <source>
        <dbReference type="ARBA" id="ARBA00023015"/>
    </source>
</evidence>
<comment type="caution">
    <text evidence="14">The sequence shown here is derived from an EMBL/GenBank/DDBJ whole genome shotgun (WGS) entry which is preliminary data.</text>
</comment>
<keyword evidence="10" id="KW-0539">Nucleus</keyword>
<dbReference type="EMBL" id="CAJHNJ030000013">
    <property type="protein sequence ID" value="CAG9111552.1"/>
    <property type="molecule type" value="Genomic_DNA"/>
</dbReference>
<feature type="compositionally biased region" description="Low complexity" evidence="12">
    <location>
        <begin position="385"/>
        <end position="394"/>
    </location>
</feature>
<dbReference type="GO" id="GO:0000981">
    <property type="term" value="F:DNA-binding transcription factor activity, RNA polymerase II-specific"/>
    <property type="evidence" value="ECO:0007669"/>
    <property type="project" value="TreeGrafter"/>
</dbReference>
<feature type="compositionally biased region" description="Basic and acidic residues" evidence="12">
    <location>
        <begin position="456"/>
        <end position="469"/>
    </location>
</feature>
<dbReference type="Proteomes" id="UP000653454">
    <property type="component" value="Unassembled WGS sequence"/>
</dbReference>
<proteinExistence type="predicted"/>
<dbReference type="GO" id="GO:0016348">
    <property type="term" value="P:imaginal disc-derived leg joint morphogenesis"/>
    <property type="evidence" value="ECO:0007669"/>
    <property type="project" value="UniProtKB-ARBA"/>
</dbReference>
<dbReference type="GO" id="GO:0048619">
    <property type="term" value="P:embryonic hindgut morphogenesis"/>
    <property type="evidence" value="ECO:0007669"/>
    <property type="project" value="TreeGrafter"/>
</dbReference>
<evidence type="ECO:0000256" key="11">
    <source>
        <dbReference type="PROSITE-ProRule" id="PRU00042"/>
    </source>
</evidence>
<evidence type="ECO:0000259" key="13">
    <source>
        <dbReference type="PROSITE" id="PS50157"/>
    </source>
</evidence>
<feature type="region of interest" description="Disordered" evidence="12">
    <location>
        <begin position="656"/>
        <end position="729"/>
    </location>
</feature>
<evidence type="ECO:0000313" key="15">
    <source>
        <dbReference type="Proteomes" id="UP000653454"/>
    </source>
</evidence>
<dbReference type="GO" id="GO:0005634">
    <property type="term" value="C:nucleus"/>
    <property type="evidence" value="ECO:0007669"/>
    <property type="project" value="UniProtKB-SubCell"/>
</dbReference>
<feature type="domain" description="C2H2-type" evidence="13">
    <location>
        <begin position="277"/>
        <end position="304"/>
    </location>
</feature>
<feature type="region of interest" description="Disordered" evidence="12">
    <location>
        <begin position="1"/>
        <end position="67"/>
    </location>
</feature>